<evidence type="ECO:0000256" key="1">
    <source>
        <dbReference type="ARBA" id="ARBA00000558"/>
    </source>
</evidence>
<feature type="domain" description="Phosphoacetylglucosamine mutase AMG1" evidence="17">
    <location>
        <begin position="328"/>
        <end position="463"/>
    </location>
</feature>
<dbReference type="InterPro" id="IPR005844">
    <property type="entry name" value="A-D-PHexomutase_a/b/a-I"/>
</dbReference>
<dbReference type="Pfam" id="PF21404">
    <property type="entry name" value="AMG1_III"/>
    <property type="match status" value="1"/>
</dbReference>
<feature type="binding site" evidence="14">
    <location>
        <position position="305"/>
    </location>
    <ligand>
        <name>Mg(2+)</name>
        <dbReference type="ChEBI" id="CHEBI:18420"/>
    </ligand>
</feature>
<feature type="binding site" evidence="14">
    <location>
        <position position="307"/>
    </location>
    <ligand>
        <name>Mg(2+)</name>
        <dbReference type="ChEBI" id="CHEBI:18420"/>
    </ligand>
</feature>
<dbReference type="InterPro" id="IPR016657">
    <property type="entry name" value="PAGM"/>
</dbReference>
<evidence type="ECO:0000256" key="5">
    <source>
        <dbReference type="ARBA" id="ARBA00022553"/>
    </source>
</evidence>
<feature type="domain" description="Phosphoacetylglucosamine mutase AMG1" evidence="18">
    <location>
        <begin position="200"/>
        <end position="310"/>
    </location>
</feature>
<keyword evidence="8 11" id="KW-0413">Isomerase</keyword>
<accession>A0A316UCZ7</accession>
<evidence type="ECO:0000256" key="2">
    <source>
        <dbReference type="ARBA" id="ARBA00004865"/>
    </source>
</evidence>
<dbReference type="InterPro" id="IPR049022">
    <property type="entry name" value="AMG1_III"/>
</dbReference>
<comment type="function">
    <text evidence="11">Catalyzes the conversion of GlcNAc-6-P into GlcNAc-1-P during the synthesis of uridine diphosphate/UDP-GlcNAc, which is a biosynthetic precursor of chitin and also supplies the amino sugars for N-linked oligosaccharides of glycoproteins.</text>
</comment>
<feature type="binding site" evidence="13">
    <location>
        <position position="533"/>
    </location>
    <ligand>
        <name>substrate</name>
    </ligand>
</feature>
<dbReference type="PIRSF" id="PIRSF016408">
    <property type="entry name" value="PAGM"/>
    <property type="match status" value="1"/>
</dbReference>
<evidence type="ECO:0000256" key="6">
    <source>
        <dbReference type="ARBA" id="ARBA00022723"/>
    </source>
</evidence>
<gene>
    <name evidence="19" type="ORF">BCV69DRAFT_255570</name>
</gene>
<comment type="cofactor">
    <cofactor evidence="11 14">
        <name>Mg(2+)</name>
        <dbReference type="ChEBI" id="CHEBI:18420"/>
    </cofactor>
    <text evidence="11 14">Binds 1 Mg(2+) ion per subunit.</text>
</comment>
<keyword evidence="6 11" id="KW-0479">Metal-binding</keyword>
<proteinExistence type="inferred from homology"/>
<keyword evidence="20" id="KW-1185">Reference proteome</keyword>
<evidence type="ECO:0000259" key="15">
    <source>
        <dbReference type="Pfam" id="PF00408"/>
    </source>
</evidence>
<dbReference type="InterPro" id="IPR049023">
    <property type="entry name" value="AMG1_II"/>
</dbReference>
<evidence type="ECO:0000259" key="18">
    <source>
        <dbReference type="Pfam" id="PF21405"/>
    </source>
</evidence>
<dbReference type="InterPro" id="IPR016066">
    <property type="entry name" value="A-D-PHexomutase_CS"/>
</dbReference>
<dbReference type="Pfam" id="PF02878">
    <property type="entry name" value="PGM_PMM_I"/>
    <property type="match status" value="1"/>
</dbReference>
<feature type="domain" description="Alpha-D-phosphohexomutase C-terminal" evidence="15">
    <location>
        <begin position="479"/>
        <end position="553"/>
    </location>
</feature>
<sequence>MSLPGAISSAAAMADGLPVQIIEEGVKEYPKPENITFTYGTAGVRTKGAVLESVCYRIALISALRSKRLGGKTVGLMVTASHNPEEDNGLKAVDSRGEMLEASWEAYCTQAVNASTAQELVSVLENLISANKINLSTPASVVYAHDTRPTSTMLIKAVAAGLATMGAHITDAGLKTTPQLHYLVKALNTQGTEDAYGEPTEEGYYKKLSSAYLKLVADKTSATATPPLIVDCANGVGAPALLSLLKHIPEKHLTIKAMRTDTKTPGVLNNGCGADYVKSNQRLPAGYEKDISYVPGQWMCSFDGDADRIVYYYLRGPPGQKDSFRLLDGDKIASLAADYISELVKKAGIELQVGCVQTAYANGSSTKYLKQRVPVTCTPTGVKYLHHAAERYDIGVYFEANGHGTVLFSTSAQRAFKETSPASPAAEDALHQLTALAELINQTVGDALSDMLLVEVILRARQWGPEAWDGAYEDLPNKLLKVNVKDRFIFKTEDAERRLVSPPGLQEKIDEVVGKYKDARSFVRPSGTEDCVRVYAETSLAGELDSLAKAVAKLVQDSDA</sequence>
<organism evidence="19 20">
    <name type="scientific">Pseudomicrostroma glucosiphilum</name>
    <dbReference type="NCBI Taxonomy" id="1684307"/>
    <lineage>
        <taxon>Eukaryota</taxon>
        <taxon>Fungi</taxon>
        <taxon>Dikarya</taxon>
        <taxon>Basidiomycota</taxon>
        <taxon>Ustilaginomycotina</taxon>
        <taxon>Exobasidiomycetes</taxon>
        <taxon>Microstromatales</taxon>
        <taxon>Microstromatales incertae sedis</taxon>
        <taxon>Pseudomicrostroma</taxon>
    </lineage>
</organism>
<keyword evidence="5" id="KW-0597">Phosphoprotein</keyword>
<dbReference type="Pfam" id="PF21405">
    <property type="entry name" value="AMG1_II"/>
    <property type="match status" value="1"/>
</dbReference>
<dbReference type="EMBL" id="KZ819322">
    <property type="protein sequence ID" value="PWN22758.1"/>
    <property type="molecule type" value="Genomic_DNA"/>
</dbReference>
<dbReference type="UniPathway" id="UPA00113">
    <property type="reaction ID" value="UER00530"/>
</dbReference>
<dbReference type="STRING" id="1684307.A0A316UCZ7"/>
<dbReference type="FunFam" id="3.40.120.10:FF:000038">
    <property type="entry name" value="Phosphoacetylglucosamine mutase"/>
    <property type="match status" value="1"/>
</dbReference>
<dbReference type="PANTHER" id="PTHR45955">
    <property type="entry name" value="PHOSPHOACETYLGLUCOSAMINE MUTASE"/>
    <property type="match status" value="1"/>
</dbReference>
<feature type="binding site" description="via phosphate group" evidence="14">
    <location>
        <position position="81"/>
    </location>
    <ligand>
        <name>Mg(2+)</name>
        <dbReference type="ChEBI" id="CHEBI:18420"/>
    </ligand>
</feature>
<comment type="pathway">
    <text evidence="2 11">Nucleotide-sugar biosynthesis; UDP-N-acetyl-alpha-D-glucosamine biosynthesis; N-acetyl-alpha-D-glucosamine 1-phosphate from alpha-D-glucosamine 6-phosphate (route I): step 2/2.</text>
</comment>
<protein>
    <recommendedName>
        <fullName evidence="4 11">Phosphoacetylglucosamine mutase</fullName>
        <shortName evidence="11">PAGM</shortName>
        <ecNumber evidence="4 11">5.4.2.3</ecNumber>
    </recommendedName>
    <alternativeName>
        <fullName evidence="10 11">Acetylglucosamine phosphomutase</fullName>
    </alternativeName>
    <alternativeName>
        <fullName evidence="9 11">N-acetylglucosamine-phosphate mutase</fullName>
    </alternativeName>
</protein>
<dbReference type="CDD" id="cd03086">
    <property type="entry name" value="PGM3"/>
    <property type="match status" value="1"/>
</dbReference>
<dbReference type="GO" id="GO:0006048">
    <property type="term" value="P:UDP-N-acetylglucosamine biosynthetic process"/>
    <property type="evidence" value="ECO:0007669"/>
    <property type="project" value="UniProtKB-UniRule"/>
</dbReference>
<evidence type="ECO:0000256" key="10">
    <source>
        <dbReference type="ARBA" id="ARBA00032065"/>
    </source>
</evidence>
<name>A0A316UCZ7_9BASI</name>
<evidence type="ECO:0000256" key="9">
    <source>
        <dbReference type="ARBA" id="ARBA00031926"/>
    </source>
</evidence>
<feature type="binding site" evidence="13">
    <location>
        <begin position="524"/>
        <end position="528"/>
    </location>
    <ligand>
        <name>substrate</name>
    </ligand>
</feature>
<dbReference type="GO" id="GO:0005975">
    <property type="term" value="P:carbohydrate metabolic process"/>
    <property type="evidence" value="ECO:0007669"/>
    <property type="project" value="InterPro"/>
</dbReference>
<evidence type="ECO:0000313" key="20">
    <source>
        <dbReference type="Proteomes" id="UP000245942"/>
    </source>
</evidence>
<comment type="catalytic activity">
    <reaction evidence="1 11">
        <text>N-acetyl-alpha-D-glucosamine 1-phosphate = N-acetyl-D-glucosamine 6-phosphate</text>
        <dbReference type="Rhea" id="RHEA:23804"/>
        <dbReference type="ChEBI" id="CHEBI:57513"/>
        <dbReference type="ChEBI" id="CHEBI:57776"/>
        <dbReference type="EC" id="5.4.2.3"/>
    </reaction>
</comment>
<feature type="binding site" evidence="14">
    <location>
        <position position="303"/>
    </location>
    <ligand>
        <name>Mg(2+)</name>
        <dbReference type="ChEBI" id="CHEBI:18420"/>
    </ligand>
</feature>
<dbReference type="GO" id="GO:0004610">
    <property type="term" value="F:phosphoacetylglucosamine mutase activity"/>
    <property type="evidence" value="ECO:0007669"/>
    <property type="project" value="UniProtKB-UniRule"/>
</dbReference>
<feature type="domain" description="Alpha-D-phosphohexomutase alpha/beta/alpha" evidence="16">
    <location>
        <begin position="112"/>
        <end position="191"/>
    </location>
</feature>
<evidence type="ECO:0000259" key="16">
    <source>
        <dbReference type="Pfam" id="PF02878"/>
    </source>
</evidence>
<dbReference type="Proteomes" id="UP000245942">
    <property type="component" value="Unassembled WGS sequence"/>
</dbReference>
<evidence type="ECO:0000259" key="17">
    <source>
        <dbReference type="Pfam" id="PF21404"/>
    </source>
</evidence>
<evidence type="ECO:0000313" key="19">
    <source>
        <dbReference type="EMBL" id="PWN22758.1"/>
    </source>
</evidence>
<dbReference type="SUPFAM" id="SSF55957">
    <property type="entry name" value="Phosphoglucomutase, C-terminal domain"/>
    <property type="match status" value="1"/>
</dbReference>
<dbReference type="GeneID" id="37012317"/>
<dbReference type="InterPro" id="IPR036900">
    <property type="entry name" value="A-D-PHexomutase_C_sf"/>
</dbReference>
<evidence type="ECO:0000256" key="7">
    <source>
        <dbReference type="ARBA" id="ARBA00022842"/>
    </source>
</evidence>
<evidence type="ECO:0000256" key="12">
    <source>
        <dbReference type="PIRSR" id="PIRSR016408-1"/>
    </source>
</evidence>
<evidence type="ECO:0000256" key="4">
    <source>
        <dbReference type="ARBA" id="ARBA00012731"/>
    </source>
</evidence>
<comment type="similarity">
    <text evidence="3 11">Belongs to the phosphohexose mutase family.</text>
</comment>
<dbReference type="AlphaFoldDB" id="A0A316UCZ7"/>
<dbReference type="EC" id="5.4.2.3" evidence="4 11"/>
<dbReference type="InterPro" id="IPR005843">
    <property type="entry name" value="A-D-PHexomutase_C"/>
</dbReference>
<feature type="active site" description="Phosphoserine intermediate" evidence="12">
    <location>
        <position position="81"/>
    </location>
</feature>
<evidence type="ECO:0000256" key="13">
    <source>
        <dbReference type="PIRSR" id="PIRSR016408-2"/>
    </source>
</evidence>
<reference evidence="19 20" key="1">
    <citation type="journal article" date="2018" name="Mol. Biol. Evol.">
        <title>Broad Genomic Sampling Reveals a Smut Pathogenic Ancestry of the Fungal Clade Ustilaginomycotina.</title>
        <authorList>
            <person name="Kijpornyongpan T."/>
            <person name="Mondo S.J."/>
            <person name="Barry K."/>
            <person name="Sandor L."/>
            <person name="Lee J."/>
            <person name="Lipzen A."/>
            <person name="Pangilinan J."/>
            <person name="LaButti K."/>
            <person name="Hainaut M."/>
            <person name="Henrissat B."/>
            <person name="Grigoriev I.V."/>
            <person name="Spatafora J.W."/>
            <person name="Aime M.C."/>
        </authorList>
    </citation>
    <scope>NUCLEOTIDE SEQUENCE [LARGE SCALE GENOMIC DNA]</scope>
    <source>
        <strain evidence="19 20">MCA 4718</strain>
    </source>
</reference>
<evidence type="ECO:0000256" key="11">
    <source>
        <dbReference type="PIRNR" id="PIRNR016408"/>
    </source>
</evidence>
<dbReference type="PROSITE" id="PS00710">
    <property type="entry name" value="PGM_PMM"/>
    <property type="match status" value="1"/>
</dbReference>
<evidence type="ECO:0000256" key="3">
    <source>
        <dbReference type="ARBA" id="ARBA00010231"/>
    </source>
</evidence>
<dbReference type="GO" id="GO:0000287">
    <property type="term" value="F:magnesium ion binding"/>
    <property type="evidence" value="ECO:0007669"/>
    <property type="project" value="InterPro"/>
</dbReference>
<dbReference type="Pfam" id="PF00408">
    <property type="entry name" value="PGM_PMM_IV"/>
    <property type="match status" value="1"/>
</dbReference>
<dbReference type="InterPro" id="IPR016055">
    <property type="entry name" value="A-D-PHexomutase_a/b/a-I/II/III"/>
</dbReference>
<dbReference type="PANTHER" id="PTHR45955:SF1">
    <property type="entry name" value="PHOSPHOACETYLGLUCOSAMINE MUTASE"/>
    <property type="match status" value="1"/>
</dbReference>
<evidence type="ECO:0000256" key="14">
    <source>
        <dbReference type="PIRSR" id="PIRSR016408-3"/>
    </source>
</evidence>
<dbReference type="FunFam" id="3.30.310.50:FF:000003">
    <property type="entry name" value="Phosphoacetylglucosamine mutase"/>
    <property type="match status" value="1"/>
</dbReference>
<dbReference type="OrthoDB" id="1928at2759"/>
<dbReference type="Gene3D" id="3.30.310.50">
    <property type="entry name" value="Alpha-D-phosphohexomutase, C-terminal domain"/>
    <property type="match status" value="1"/>
</dbReference>
<feature type="binding site" evidence="13">
    <location>
        <begin position="399"/>
        <end position="401"/>
    </location>
    <ligand>
        <name>substrate</name>
    </ligand>
</feature>
<dbReference type="RefSeq" id="XP_025349918.1">
    <property type="nucleotide sequence ID" value="XM_025490583.1"/>
</dbReference>
<keyword evidence="7 11" id="KW-0460">Magnesium</keyword>
<dbReference type="SUPFAM" id="SSF53738">
    <property type="entry name" value="Phosphoglucomutase, first 3 domains"/>
    <property type="match status" value="3"/>
</dbReference>
<dbReference type="Gene3D" id="3.40.120.10">
    <property type="entry name" value="Alpha-D-Glucose-1,6-Bisphosphate, subunit A, domain 3"/>
    <property type="match status" value="3"/>
</dbReference>
<evidence type="ECO:0000256" key="8">
    <source>
        <dbReference type="ARBA" id="ARBA00023235"/>
    </source>
</evidence>